<evidence type="ECO:0000313" key="1">
    <source>
        <dbReference type="EMBL" id="MBF8179543.1"/>
    </source>
</evidence>
<sequence>MNIEEIQVFGFGSFFTESQTYNDIDLLLLHNDLSMPSRRFALACKRVLSDSPLNLHITILSIPEERSLKFLLRSRATKIHVIHSNHVVKDVDCLLRMIGAKASAKMDE</sequence>
<keyword evidence="2" id="KW-1185">Reference proteome</keyword>
<protein>
    <recommendedName>
        <fullName evidence="3">Polymerase beta nucleotidyltransferase domain-containing protein</fullName>
    </recommendedName>
</protein>
<comment type="caution">
    <text evidence="1">The sequence shown here is derived from an EMBL/GenBank/DDBJ whole genome shotgun (WGS) entry which is preliminary data.</text>
</comment>
<organism evidence="1 2">
    <name type="scientific">Herminiimonas contaminans</name>
    <dbReference type="NCBI Taxonomy" id="1111140"/>
    <lineage>
        <taxon>Bacteria</taxon>
        <taxon>Pseudomonadati</taxon>
        <taxon>Pseudomonadota</taxon>
        <taxon>Betaproteobacteria</taxon>
        <taxon>Burkholderiales</taxon>
        <taxon>Oxalobacteraceae</taxon>
        <taxon>Herminiimonas</taxon>
    </lineage>
</organism>
<name>A0ABS0EXH9_9BURK</name>
<dbReference type="RefSeq" id="WP_195876558.1">
    <property type="nucleotide sequence ID" value="NZ_JADOEL010000020.1"/>
</dbReference>
<dbReference type="Proteomes" id="UP000657372">
    <property type="component" value="Unassembled WGS sequence"/>
</dbReference>
<dbReference type="EMBL" id="JADOEL010000020">
    <property type="protein sequence ID" value="MBF8179543.1"/>
    <property type="molecule type" value="Genomic_DNA"/>
</dbReference>
<evidence type="ECO:0000313" key="2">
    <source>
        <dbReference type="Proteomes" id="UP000657372"/>
    </source>
</evidence>
<accession>A0ABS0EXH9</accession>
<evidence type="ECO:0008006" key="3">
    <source>
        <dbReference type="Google" id="ProtNLM"/>
    </source>
</evidence>
<proteinExistence type="predicted"/>
<reference evidence="1 2" key="1">
    <citation type="submission" date="2020-11" db="EMBL/GenBank/DDBJ databases">
        <title>WGS of Herminiimonas contaminans strain Marseille-Q4544 isolated from planarians Schmidtea mediterranea.</title>
        <authorList>
            <person name="Kangale L."/>
        </authorList>
    </citation>
    <scope>NUCLEOTIDE SEQUENCE [LARGE SCALE GENOMIC DNA]</scope>
    <source>
        <strain evidence="1 2">Marseille-Q4544</strain>
    </source>
</reference>
<gene>
    <name evidence="1" type="ORF">IXC47_17805</name>
</gene>